<dbReference type="Pfam" id="PF05977">
    <property type="entry name" value="MFS_3"/>
    <property type="match status" value="1"/>
</dbReference>
<sequence length="431" mass="44503">MSELTVSSPPSAAPSLWRHRSFLLLWGGQSVSELGSEVTALVLPLLAVTVLHASTFAVAMLGLAGRLPFLLLSLPAGVVVDRLRRRTLMICCDVGRMVLLASVPLTAVLRGAVPLWQLYVVAVGVGVLSVFFDVAYQSYLPSLIPHEQLMDGNGKLGVTAAFAGLVGPSLGGALSGLVGAARAVAADAASYAVSVLALGLIRSPEPRPEPGAARVGFRAAMGEGLSFVVRHPVLRRIVACTATANLFLAGLTAVEVVYLIRQLHASTAETGAVLSAGAIGAIVGGALSGRLSRRIGSARIIWMAMLLPAPLNLLLPLAGPGWGLLLFALGLAQLNASGILYNTAQVSYRQAICPPGLAGRMNASIRWLVWGTLPLGALFGGALGSWAGLHATVWICSAGAGLAGFWVLFSPLGRMRDVPRPEADSGALSPA</sequence>
<keyword evidence="2" id="KW-0813">Transport</keyword>
<keyword evidence="3" id="KW-1003">Cell membrane</keyword>
<reference evidence="9" key="1">
    <citation type="journal article" date="2019" name="Int. J. Syst. Evol. Microbiol.">
        <title>The Global Catalogue of Microorganisms (GCM) 10K type strain sequencing project: providing services to taxonomists for standard genome sequencing and annotation.</title>
        <authorList>
            <consortium name="The Broad Institute Genomics Platform"/>
            <consortium name="The Broad Institute Genome Sequencing Center for Infectious Disease"/>
            <person name="Wu L."/>
            <person name="Ma J."/>
        </authorList>
    </citation>
    <scope>NUCLEOTIDE SEQUENCE [LARGE SCALE GENOMIC DNA]</scope>
    <source>
        <strain evidence="9">JCM 4816</strain>
    </source>
</reference>
<evidence type="ECO:0000256" key="5">
    <source>
        <dbReference type="ARBA" id="ARBA00022989"/>
    </source>
</evidence>
<feature type="transmembrane region" description="Helical" evidence="7">
    <location>
        <begin position="365"/>
        <end position="386"/>
    </location>
</feature>
<feature type="transmembrane region" description="Helical" evidence="7">
    <location>
        <begin position="392"/>
        <end position="412"/>
    </location>
</feature>
<dbReference type="SUPFAM" id="SSF103473">
    <property type="entry name" value="MFS general substrate transporter"/>
    <property type="match status" value="1"/>
</dbReference>
<comment type="caution">
    <text evidence="8">The sequence shown here is derived from an EMBL/GenBank/DDBJ whole genome shotgun (WGS) entry which is preliminary data.</text>
</comment>
<keyword evidence="4 7" id="KW-0812">Transmembrane</keyword>
<feature type="transmembrane region" description="Helical" evidence="7">
    <location>
        <begin position="237"/>
        <end position="260"/>
    </location>
</feature>
<protein>
    <submittedName>
        <fullName evidence="8">MFS transporter</fullName>
    </submittedName>
</protein>
<dbReference type="Proteomes" id="UP001596174">
    <property type="component" value="Unassembled WGS sequence"/>
</dbReference>
<keyword evidence="5 7" id="KW-1133">Transmembrane helix</keyword>
<dbReference type="PANTHER" id="PTHR23513">
    <property type="entry name" value="INTEGRAL MEMBRANE EFFLUX PROTEIN-RELATED"/>
    <property type="match status" value="1"/>
</dbReference>
<dbReference type="InterPro" id="IPR036259">
    <property type="entry name" value="MFS_trans_sf"/>
</dbReference>
<evidence type="ECO:0000256" key="1">
    <source>
        <dbReference type="ARBA" id="ARBA00004651"/>
    </source>
</evidence>
<feature type="transmembrane region" description="Helical" evidence="7">
    <location>
        <begin position="115"/>
        <end position="136"/>
    </location>
</feature>
<organism evidence="8 9">
    <name type="scientific">Streptacidiphilus monticola</name>
    <dbReference type="NCBI Taxonomy" id="2161674"/>
    <lineage>
        <taxon>Bacteria</taxon>
        <taxon>Bacillati</taxon>
        <taxon>Actinomycetota</taxon>
        <taxon>Actinomycetes</taxon>
        <taxon>Kitasatosporales</taxon>
        <taxon>Streptomycetaceae</taxon>
        <taxon>Streptacidiphilus</taxon>
    </lineage>
</organism>
<dbReference type="PANTHER" id="PTHR23513:SF6">
    <property type="entry name" value="MAJOR FACILITATOR SUPERFAMILY ASSOCIATED DOMAIN-CONTAINING PROTEIN"/>
    <property type="match status" value="1"/>
</dbReference>
<accession>A0ABW1FVD6</accession>
<dbReference type="EMBL" id="JBHSQJ010000006">
    <property type="protein sequence ID" value="MFC5905973.1"/>
    <property type="molecule type" value="Genomic_DNA"/>
</dbReference>
<evidence type="ECO:0000313" key="8">
    <source>
        <dbReference type="EMBL" id="MFC5905973.1"/>
    </source>
</evidence>
<evidence type="ECO:0000256" key="2">
    <source>
        <dbReference type="ARBA" id="ARBA00022448"/>
    </source>
</evidence>
<evidence type="ECO:0000256" key="6">
    <source>
        <dbReference type="ARBA" id="ARBA00023136"/>
    </source>
</evidence>
<evidence type="ECO:0000256" key="7">
    <source>
        <dbReference type="SAM" id="Phobius"/>
    </source>
</evidence>
<dbReference type="RefSeq" id="WP_380578926.1">
    <property type="nucleotide sequence ID" value="NZ_JBHSQJ010000006.1"/>
</dbReference>
<feature type="transmembrane region" description="Helical" evidence="7">
    <location>
        <begin position="156"/>
        <end position="174"/>
    </location>
</feature>
<keyword evidence="9" id="KW-1185">Reference proteome</keyword>
<dbReference type="Gene3D" id="1.20.1250.20">
    <property type="entry name" value="MFS general substrate transporter like domains"/>
    <property type="match status" value="1"/>
</dbReference>
<evidence type="ECO:0000256" key="3">
    <source>
        <dbReference type="ARBA" id="ARBA00022475"/>
    </source>
</evidence>
<evidence type="ECO:0000313" key="9">
    <source>
        <dbReference type="Proteomes" id="UP001596174"/>
    </source>
</evidence>
<feature type="transmembrane region" description="Helical" evidence="7">
    <location>
        <begin position="300"/>
        <end position="318"/>
    </location>
</feature>
<dbReference type="CDD" id="cd06173">
    <property type="entry name" value="MFS_MefA_like"/>
    <property type="match status" value="1"/>
</dbReference>
<keyword evidence="6 7" id="KW-0472">Membrane</keyword>
<proteinExistence type="predicted"/>
<feature type="transmembrane region" description="Helical" evidence="7">
    <location>
        <begin position="272"/>
        <end position="288"/>
    </location>
</feature>
<gene>
    <name evidence="8" type="ORF">ACFP3V_01895</name>
</gene>
<feature type="transmembrane region" description="Helical" evidence="7">
    <location>
        <begin position="324"/>
        <end position="344"/>
    </location>
</feature>
<dbReference type="InterPro" id="IPR010290">
    <property type="entry name" value="TM_effector"/>
</dbReference>
<name>A0ABW1FVD6_9ACTN</name>
<comment type="subcellular location">
    <subcellularLocation>
        <location evidence="1">Cell membrane</location>
        <topology evidence="1">Multi-pass membrane protein</topology>
    </subcellularLocation>
</comment>
<evidence type="ECO:0000256" key="4">
    <source>
        <dbReference type="ARBA" id="ARBA00022692"/>
    </source>
</evidence>